<proteinExistence type="predicted"/>
<dbReference type="InterPro" id="IPR043724">
    <property type="entry name" value="DUF5666"/>
</dbReference>
<dbReference type="Proteomes" id="UP000325292">
    <property type="component" value="Chromosome"/>
</dbReference>
<organism evidence="2 3">
    <name type="scientific">Sulfobacillus thermotolerans</name>
    <dbReference type="NCBI Taxonomy" id="338644"/>
    <lineage>
        <taxon>Bacteria</taxon>
        <taxon>Bacillati</taxon>
        <taxon>Bacillota</taxon>
        <taxon>Clostridia</taxon>
        <taxon>Eubacteriales</taxon>
        <taxon>Clostridiales Family XVII. Incertae Sedis</taxon>
        <taxon>Sulfobacillus</taxon>
    </lineage>
</organism>
<evidence type="ECO:0000259" key="1">
    <source>
        <dbReference type="Pfam" id="PF18914"/>
    </source>
</evidence>
<dbReference type="EMBL" id="CP019454">
    <property type="protein sequence ID" value="AUW92773.1"/>
    <property type="molecule type" value="Genomic_DNA"/>
</dbReference>
<keyword evidence="3" id="KW-1185">Reference proteome</keyword>
<reference evidence="2 3" key="1">
    <citation type="journal article" date="2019" name="Sci. Rep.">
        <title>Sulfobacillus thermotolerans: new insights into resistance and metabolic capacities of acidophilic chemolithotrophs.</title>
        <authorList>
            <person name="Panyushkina A.E."/>
            <person name="Babenko V.V."/>
            <person name="Nikitina A.S."/>
            <person name="Selezneva O.V."/>
            <person name="Tsaplina I.A."/>
            <person name="Letarova M.A."/>
            <person name="Kostryukova E.S."/>
            <person name="Letarov A.V."/>
        </authorList>
    </citation>
    <scope>NUCLEOTIDE SEQUENCE [LARGE SCALE GENOMIC DNA]</scope>
    <source>
        <strain evidence="2 3">Kr1</strain>
    </source>
</reference>
<feature type="domain" description="DUF5666" evidence="1">
    <location>
        <begin position="52"/>
        <end position="128"/>
    </location>
</feature>
<name>A0ABM6RN67_9FIRM</name>
<accession>A0ABM6RN67</accession>
<dbReference type="RefSeq" id="WP_103376043.1">
    <property type="nucleotide sequence ID" value="NZ_CP133983.1"/>
</dbReference>
<dbReference type="Pfam" id="PF18914">
    <property type="entry name" value="DUF5666"/>
    <property type="match status" value="1"/>
</dbReference>
<protein>
    <recommendedName>
        <fullName evidence="1">DUF5666 domain-containing protein</fullName>
    </recommendedName>
</protein>
<gene>
    <name evidence="2" type="ORF">BXT84_01395</name>
</gene>
<sequence>MKQKFSMSRRTAGWLMALLVAFVVVHYASSGSTAALSRAVTGQPAIQVAMRGEITSYSDHSVSLALEDPHGNLTTLSRNVQLTDKTQYVTPGEPPITGPKGMKYLKPGYRVYVRGQGTADNQVIAQLVHVSFPPITGTIRQISPSVITVSIPNQPQAANIALTSHTAIYVPQGDWSKLTPGATVRVWVMPQAHSESQGLVALSVMVLSQETSSANPKV</sequence>
<evidence type="ECO:0000313" key="2">
    <source>
        <dbReference type="EMBL" id="AUW92773.1"/>
    </source>
</evidence>
<evidence type="ECO:0000313" key="3">
    <source>
        <dbReference type="Proteomes" id="UP000325292"/>
    </source>
</evidence>